<gene>
    <name evidence="2" type="ORF">QBC37DRAFT_424930</name>
</gene>
<name>A0AAN6Y703_9PEZI</name>
<feature type="transmembrane region" description="Helical" evidence="1">
    <location>
        <begin position="6"/>
        <end position="25"/>
    </location>
</feature>
<evidence type="ECO:0000313" key="3">
    <source>
        <dbReference type="Proteomes" id="UP001301769"/>
    </source>
</evidence>
<reference evidence="2" key="2">
    <citation type="submission" date="2023-05" db="EMBL/GenBank/DDBJ databases">
        <authorList>
            <consortium name="Lawrence Berkeley National Laboratory"/>
            <person name="Steindorff A."/>
            <person name="Hensen N."/>
            <person name="Bonometti L."/>
            <person name="Westerberg I."/>
            <person name="Brannstrom I.O."/>
            <person name="Guillou S."/>
            <person name="Cros-Aarteil S."/>
            <person name="Calhoun S."/>
            <person name="Haridas S."/>
            <person name="Kuo A."/>
            <person name="Mondo S."/>
            <person name="Pangilinan J."/>
            <person name="Riley R."/>
            <person name="Labutti K."/>
            <person name="Andreopoulos B."/>
            <person name="Lipzen A."/>
            <person name="Chen C."/>
            <person name="Yanf M."/>
            <person name="Daum C."/>
            <person name="Ng V."/>
            <person name="Clum A."/>
            <person name="Ohm R."/>
            <person name="Martin F."/>
            <person name="Silar P."/>
            <person name="Natvig D."/>
            <person name="Lalanne C."/>
            <person name="Gautier V."/>
            <person name="Ament-Velasquez S.L."/>
            <person name="Kruys A."/>
            <person name="Hutchinson M.I."/>
            <person name="Powell A.J."/>
            <person name="Barry K."/>
            <person name="Miller A.N."/>
            <person name="Grigoriev I.V."/>
            <person name="Debuchy R."/>
            <person name="Gladieux P."/>
            <person name="Thoren M.H."/>
            <person name="Johannesson H."/>
        </authorList>
    </citation>
    <scope>NUCLEOTIDE SEQUENCE</scope>
    <source>
        <strain evidence="2">PSN293</strain>
    </source>
</reference>
<proteinExistence type="predicted"/>
<evidence type="ECO:0000313" key="2">
    <source>
        <dbReference type="EMBL" id="KAK4212465.1"/>
    </source>
</evidence>
<dbReference type="EMBL" id="MU858127">
    <property type="protein sequence ID" value="KAK4212465.1"/>
    <property type="molecule type" value="Genomic_DNA"/>
</dbReference>
<keyword evidence="1" id="KW-1133">Transmembrane helix</keyword>
<dbReference type="Proteomes" id="UP001301769">
    <property type="component" value="Unassembled WGS sequence"/>
</dbReference>
<sequence length="98" mass="11280">MDDYGSFFLVVLGILYGLYSLFAISPPLFLGDNKMVEAAVFEQAKKLLVPVLAFLLRLLDDKIVYLYHEVMGHFFLFISRVLHTWSDRILFGGAIAWY</sequence>
<protein>
    <submittedName>
        <fullName evidence="2">Uncharacterized protein</fullName>
    </submittedName>
</protein>
<evidence type="ECO:0000256" key="1">
    <source>
        <dbReference type="SAM" id="Phobius"/>
    </source>
</evidence>
<organism evidence="2 3">
    <name type="scientific">Rhypophila decipiens</name>
    <dbReference type="NCBI Taxonomy" id="261697"/>
    <lineage>
        <taxon>Eukaryota</taxon>
        <taxon>Fungi</taxon>
        <taxon>Dikarya</taxon>
        <taxon>Ascomycota</taxon>
        <taxon>Pezizomycotina</taxon>
        <taxon>Sordariomycetes</taxon>
        <taxon>Sordariomycetidae</taxon>
        <taxon>Sordariales</taxon>
        <taxon>Naviculisporaceae</taxon>
        <taxon>Rhypophila</taxon>
    </lineage>
</organism>
<accession>A0AAN6Y703</accession>
<keyword evidence="3" id="KW-1185">Reference proteome</keyword>
<comment type="caution">
    <text evidence="2">The sequence shown here is derived from an EMBL/GenBank/DDBJ whole genome shotgun (WGS) entry which is preliminary data.</text>
</comment>
<keyword evidence="1" id="KW-0472">Membrane</keyword>
<reference evidence="2" key="1">
    <citation type="journal article" date="2023" name="Mol. Phylogenet. Evol.">
        <title>Genome-scale phylogeny and comparative genomics of the fungal order Sordariales.</title>
        <authorList>
            <person name="Hensen N."/>
            <person name="Bonometti L."/>
            <person name="Westerberg I."/>
            <person name="Brannstrom I.O."/>
            <person name="Guillou S."/>
            <person name="Cros-Aarteil S."/>
            <person name="Calhoun S."/>
            <person name="Haridas S."/>
            <person name="Kuo A."/>
            <person name="Mondo S."/>
            <person name="Pangilinan J."/>
            <person name="Riley R."/>
            <person name="LaButti K."/>
            <person name="Andreopoulos B."/>
            <person name="Lipzen A."/>
            <person name="Chen C."/>
            <person name="Yan M."/>
            <person name="Daum C."/>
            <person name="Ng V."/>
            <person name="Clum A."/>
            <person name="Steindorff A."/>
            <person name="Ohm R.A."/>
            <person name="Martin F."/>
            <person name="Silar P."/>
            <person name="Natvig D.O."/>
            <person name="Lalanne C."/>
            <person name="Gautier V."/>
            <person name="Ament-Velasquez S.L."/>
            <person name="Kruys A."/>
            <person name="Hutchinson M.I."/>
            <person name="Powell A.J."/>
            <person name="Barry K."/>
            <person name="Miller A.N."/>
            <person name="Grigoriev I.V."/>
            <person name="Debuchy R."/>
            <person name="Gladieux P."/>
            <person name="Hiltunen Thoren M."/>
            <person name="Johannesson H."/>
        </authorList>
    </citation>
    <scope>NUCLEOTIDE SEQUENCE</scope>
    <source>
        <strain evidence="2">PSN293</strain>
    </source>
</reference>
<dbReference type="AlphaFoldDB" id="A0AAN6Y703"/>
<keyword evidence="1" id="KW-0812">Transmembrane</keyword>